<keyword evidence="5 7" id="KW-1133">Transmembrane helix</keyword>
<evidence type="ECO:0000313" key="9">
    <source>
        <dbReference type="Proteomes" id="UP000014254"/>
    </source>
</evidence>
<dbReference type="VEuPathDB" id="FungiDB:HMPREF1544_09629"/>
<feature type="transmembrane region" description="Helical" evidence="7">
    <location>
        <begin position="177"/>
        <end position="197"/>
    </location>
</feature>
<evidence type="ECO:0000256" key="3">
    <source>
        <dbReference type="ARBA" id="ARBA00022597"/>
    </source>
</evidence>
<organism evidence="8 9">
    <name type="scientific">Mucor circinelloides f. circinelloides (strain 1006PhL)</name>
    <name type="common">Mucormycosis agent</name>
    <name type="synonym">Calyptromyces circinelloides</name>
    <dbReference type="NCBI Taxonomy" id="1220926"/>
    <lineage>
        <taxon>Eukaryota</taxon>
        <taxon>Fungi</taxon>
        <taxon>Fungi incertae sedis</taxon>
        <taxon>Mucoromycota</taxon>
        <taxon>Mucoromycotina</taxon>
        <taxon>Mucoromycetes</taxon>
        <taxon>Mucorales</taxon>
        <taxon>Mucorineae</taxon>
        <taxon>Mucoraceae</taxon>
        <taxon>Mucor</taxon>
    </lineage>
</organism>
<feature type="transmembrane region" description="Helical" evidence="7">
    <location>
        <begin position="209"/>
        <end position="225"/>
    </location>
</feature>
<feature type="transmembrane region" description="Helical" evidence="7">
    <location>
        <begin position="21"/>
        <end position="41"/>
    </location>
</feature>
<dbReference type="InterPro" id="IPR013657">
    <property type="entry name" value="SCL35B1-4/HUT1"/>
</dbReference>
<dbReference type="OrthoDB" id="999962at2759"/>
<proteinExistence type="predicted"/>
<gene>
    <name evidence="8" type="ORF">HMPREF1544_09629</name>
</gene>
<accession>S2JM60</accession>
<dbReference type="PANTHER" id="PTHR10778:SF4">
    <property type="entry name" value="NUCLEOTIDE SUGAR TRANSPORTER SLC35B4"/>
    <property type="match status" value="1"/>
</dbReference>
<dbReference type="PANTHER" id="PTHR10778">
    <property type="entry name" value="SOLUTE CARRIER FAMILY 35 MEMBER B"/>
    <property type="match status" value="1"/>
</dbReference>
<evidence type="ECO:0000256" key="4">
    <source>
        <dbReference type="ARBA" id="ARBA00022692"/>
    </source>
</evidence>
<protein>
    <recommendedName>
        <fullName evidence="10">Sugar phosphate transporter domain-containing protein</fullName>
    </recommendedName>
</protein>
<evidence type="ECO:0000313" key="8">
    <source>
        <dbReference type="EMBL" id="EPB83648.1"/>
    </source>
</evidence>
<keyword evidence="3" id="KW-0762">Sugar transport</keyword>
<evidence type="ECO:0000256" key="7">
    <source>
        <dbReference type="SAM" id="Phobius"/>
    </source>
</evidence>
<evidence type="ECO:0000256" key="6">
    <source>
        <dbReference type="ARBA" id="ARBA00023136"/>
    </source>
</evidence>
<feature type="transmembrane region" description="Helical" evidence="7">
    <location>
        <begin position="331"/>
        <end position="348"/>
    </location>
</feature>
<feature type="transmembrane region" description="Helical" evidence="7">
    <location>
        <begin position="139"/>
        <end position="157"/>
    </location>
</feature>
<dbReference type="FunCoup" id="S2JM60">
    <property type="interactions" value="160"/>
</dbReference>
<name>S2JM60_MUCC1</name>
<dbReference type="Pfam" id="PF08449">
    <property type="entry name" value="UAA"/>
    <property type="match status" value="1"/>
</dbReference>
<keyword evidence="6 7" id="KW-0472">Membrane</keyword>
<dbReference type="STRING" id="1220926.S2JM60"/>
<dbReference type="OMA" id="NPFTGWH"/>
<dbReference type="GO" id="GO:0005462">
    <property type="term" value="F:UDP-N-acetylglucosamine transmembrane transporter activity"/>
    <property type="evidence" value="ECO:0007669"/>
    <property type="project" value="TreeGrafter"/>
</dbReference>
<sequence>MNSSDSFAGALLQVIASDMPMILALIFGGCCSNVFALEILVTDAPKSGQLITFGQFLFVAVEGLRNQITWGKYGPKLKPTVVPLSNWFFLVTVFFVVSLLNNLALGYNVSMPLHIIFRSGGLIVNMILGALILKKRYSLGQVTGVLFVTAGVIWATLDNANTHTENNPGSTSEFLTGIFLLSVAMVLSAGMGLFQEVTYKKYGKQWREGLFYTHFLALPFFLFFYKDLSNQVVAYNKSPLMPIPALMEQVPFLGSVNEIIPAALLNILQSIQMRKLWAFLLMNMLTQYVCIAGVNRMTSVATSLTLNLVLNLRKFTSLIFSIIYFDNDFGFGAKMGSLLVFFGTLVYTRAGLQSNSKQPQQATTAAASLDKKKSL</sequence>
<dbReference type="GO" id="GO:0005789">
    <property type="term" value="C:endoplasmic reticulum membrane"/>
    <property type="evidence" value="ECO:0007669"/>
    <property type="project" value="TreeGrafter"/>
</dbReference>
<evidence type="ECO:0008006" key="10">
    <source>
        <dbReference type="Google" id="ProtNLM"/>
    </source>
</evidence>
<evidence type="ECO:0000256" key="5">
    <source>
        <dbReference type="ARBA" id="ARBA00022989"/>
    </source>
</evidence>
<evidence type="ECO:0000256" key="1">
    <source>
        <dbReference type="ARBA" id="ARBA00004127"/>
    </source>
</evidence>
<dbReference type="eggNOG" id="KOG1583">
    <property type="taxonomic scope" value="Eukaryota"/>
</dbReference>
<comment type="subcellular location">
    <subcellularLocation>
        <location evidence="1">Endomembrane system</location>
        <topology evidence="1">Multi-pass membrane protein</topology>
    </subcellularLocation>
</comment>
<reference evidence="9" key="1">
    <citation type="submission" date="2013-05" db="EMBL/GenBank/DDBJ databases">
        <title>The Genome sequence of Mucor circinelloides f. circinelloides 1006PhL.</title>
        <authorList>
            <consortium name="The Broad Institute Genomics Platform"/>
            <person name="Cuomo C."/>
            <person name="Earl A."/>
            <person name="Findley K."/>
            <person name="Lee S.C."/>
            <person name="Walker B."/>
            <person name="Young S."/>
            <person name="Zeng Q."/>
            <person name="Gargeya S."/>
            <person name="Fitzgerald M."/>
            <person name="Haas B."/>
            <person name="Abouelleil A."/>
            <person name="Allen A.W."/>
            <person name="Alvarado L."/>
            <person name="Arachchi H.M."/>
            <person name="Berlin A.M."/>
            <person name="Chapman S.B."/>
            <person name="Gainer-Dewar J."/>
            <person name="Goldberg J."/>
            <person name="Griggs A."/>
            <person name="Gujja S."/>
            <person name="Hansen M."/>
            <person name="Howarth C."/>
            <person name="Imamovic A."/>
            <person name="Ireland A."/>
            <person name="Larimer J."/>
            <person name="McCowan C."/>
            <person name="Murphy C."/>
            <person name="Pearson M."/>
            <person name="Poon T.W."/>
            <person name="Priest M."/>
            <person name="Roberts A."/>
            <person name="Saif S."/>
            <person name="Shea T."/>
            <person name="Sisk P."/>
            <person name="Sykes S."/>
            <person name="Wortman J."/>
            <person name="Nusbaum C."/>
            <person name="Birren B."/>
        </authorList>
    </citation>
    <scope>NUCLEOTIDE SEQUENCE [LARGE SCALE GENOMIC DNA]</scope>
    <source>
        <strain evidence="9">1006PhL</strain>
    </source>
</reference>
<feature type="transmembrane region" description="Helical" evidence="7">
    <location>
        <begin position="111"/>
        <end position="132"/>
    </location>
</feature>
<dbReference type="EMBL" id="KE124064">
    <property type="protein sequence ID" value="EPB83648.1"/>
    <property type="molecule type" value="Genomic_DNA"/>
</dbReference>
<dbReference type="InParanoid" id="S2JM60"/>
<keyword evidence="2" id="KW-0813">Transport</keyword>
<dbReference type="AlphaFoldDB" id="S2JM60"/>
<dbReference type="Proteomes" id="UP000014254">
    <property type="component" value="Unassembled WGS sequence"/>
</dbReference>
<keyword evidence="9" id="KW-1185">Reference proteome</keyword>
<dbReference type="GO" id="GO:0005464">
    <property type="term" value="F:UDP-xylose transmembrane transporter activity"/>
    <property type="evidence" value="ECO:0007669"/>
    <property type="project" value="TreeGrafter"/>
</dbReference>
<evidence type="ECO:0000256" key="2">
    <source>
        <dbReference type="ARBA" id="ARBA00022448"/>
    </source>
</evidence>
<feature type="transmembrane region" description="Helical" evidence="7">
    <location>
        <begin position="84"/>
        <end position="105"/>
    </location>
</feature>
<dbReference type="GO" id="GO:0000139">
    <property type="term" value="C:Golgi membrane"/>
    <property type="evidence" value="ECO:0007669"/>
    <property type="project" value="TreeGrafter"/>
</dbReference>
<keyword evidence="4 7" id="KW-0812">Transmembrane</keyword>